<dbReference type="EMBL" id="UOFI01000214">
    <property type="protein sequence ID" value="VAW70991.1"/>
    <property type="molecule type" value="Genomic_DNA"/>
</dbReference>
<proteinExistence type="predicted"/>
<dbReference type="AlphaFoldDB" id="A0A3B0XTX0"/>
<name>A0A3B0XTX0_9ZZZZ</name>
<sequence>MLKLVELVRTRIEPDSKTKAINKDDVLEQFDLTSEKNLFPAPPLFEKLSAAID</sequence>
<organism evidence="1">
    <name type="scientific">hydrothermal vent metagenome</name>
    <dbReference type="NCBI Taxonomy" id="652676"/>
    <lineage>
        <taxon>unclassified sequences</taxon>
        <taxon>metagenomes</taxon>
        <taxon>ecological metagenomes</taxon>
    </lineage>
</organism>
<reference evidence="1" key="1">
    <citation type="submission" date="2018-06" db="EMBL/GenBank/DDBJ databases">
        <authorList>
            <person name="Zhirakovskaya E."/>
        </authorList>
    </citation>
    <scope>NUCLEOTIDE SEQUENCE</scope>
</reference>
<protein>
    <submittedName>
        <fullName evidence="1">Uncharacterized protein</fullName>
    </submittedName>
</protein>
<evidence type="ECO:0000313" key="1">
    <source>
        <dbReference type="EMBL" id="VAW70991.1"/>
    </source>
</evidence>
<gene>
    <name evidence="1" type="ORF">MNBD_GAMMA09-87</name>
</gene>
<accession>A0A3B0XTX0</accession>